<dbReference type="InterPro" id="IPR035906">
    <property type="entry name" value="MetI-like_sf"/>
</dbReference>
<dbReference type="AlphaFoldDB" id="A0A1I5L1Y5"/>
<dbReference type="Gene3D" id="1.10.3720.10">
    <property type="entry name" value="MetI-like"/>
    <property type="match status" value="1"/>
</dbReference>
<keyword evidence="5 7" id="KW-1133">Transmembrane helix</keyword>
<keyword evidence="6 7" id="KW-0472">Membrane</keyword>
<dbReference type="Proteomes" id="UP000198892">
    <property type="component" value="Unassembled WGS sequence"/>
</dbReference>
<evidence type="ECO:0000256" key="3">
    <source>
        <dbReference type="ARBA" id="ARBA00022475"/>
    </source>
</evidence>
<evidence type="ECO:0000259" key="8">
    <source>
        <dbReference type="PROSITE" id="PS50928"/>
    </source>
</evidence>
<sequence>MMKKAKHIPLYVIAILILLFTGLPFFIMLNTSFKDQGEFSSAPWALPQNFSLDNYTALFETNFFQYFGNSLFVSVISVVLVIIFSAMASYPLSRMKFKLNRPLLLLFMVGMMIPIHTTLIPIFLLTQNLGLYDTLWGLIGPYIAFALPISVVIYTQFMSDLPKELEESAKIDGCGHFQLFWRILFPLLVPATSTVAIYNFIHIWNEFIFALVLTNSDEAATLPIGLREFYGEFSVNIPGLMAALSMASIPLLLVYFVAQEKIIKGLAAGSVKG</sequence>
<evidence type="ECO:0000256" key="6">
    <source>
        <dbReference type="ARBA" id="ARBA00023136"/>
    </source>
</evidence>
<evidence type="ECO:0000313" key="9">
    <source>
        <dbReference type="EMBL" id="SFO91339.1"/>
    </source>
</evidence>
<evidence type="ECO:0000256" key="2">
    <source>
        <dbReference type="ARBA" id="ARBA00022448"/>
    </source>
</evidence>
<organism evidence="9 10">
    <name type="scientific">Salibacterium halotolerans</name>
    <dbReference type="NCBI Taxonomy" id="1884432"/>
    <lineage>
        <taxon>Bacteria</taxon>
        <taxon>Bacillati</taxon>
        <taxon>Bacillota</taxon>
        <taxon>Bacilli</taxon>
        <taxon>Bacillales</taxon>
        <taxon>Bacillaceae</taxon>
    </lineage>
</organism>
<evidence type="ECO:0000256" key="1">
    <source>
        <dbReference type="ARBA" id="ARBA00004651"/>
    </source>
</evidence>
<feature type="transmembrane region" description="Helical" evidence="7">
    <location>
        <begin position="7"/>
        <end position="29"/>
    </location>
</feature>
<dbReference type="EMBL" id="FOXD01000001">
    <property type="protein sequence ID" value="SFO91339.1"/>
    <property type="molecule type" value="Genomic_DNA"/>
</dbReference>
<feature type="domain" description="ABC transmembrane type-1" evidence="8">
    <location>
        <begin position="67"/>
        <end position="258"/>
    </location>
</feature>
<dbReference type="PANTHER" id="PTHR43744:SF12">
    <property type="entry name" value="ABC TRANSPORTER PERMEASE PROTEIN MG189-RELATED"/>
    <property type="match status" value="1"/>
</dbReference>
<dbReference type="OrthoDB" id="187395at2"/>
<dbReference type="CDD" id="cd06261">
    <property type="entry name" value="TM_PBP2"/>
    <property type="match status" value="1"/>
</dbReference>
<name>A0A1I5L1Y5_9BACI</name>
<evidence type="ECO:0000256" key="4">
    <source>
        <dbReference type="ARBA" id="ARBA00022692"/>
    </source>
</evidence>
<comment type="subcellular location">
    <subcellularLocation>
        <location evidence="1 7">Cell membrane</location>
        <topology evidence="1 7">Multi-pass membrane protein</topology>
    </subcellularLocation>
</comment>
<keyword evidence="4 7" id="KW-0812">Transmembrane</keyword>
<keyword evidence="3" id="KW-1003">Cell membrane</keyword>
<feature type="transmembrane region" description="Helical" evidence="7">
    <location>
        <begin position="179"/>
        <end position="201"/>
    </location>
</feature>
<reference evidence="10" key="1">
    <citation type="submission" date="2016-10" db="EMBL/GenBank/DDBJ databases">
        <authorList>
            <person name="Varghese N."/>
            <person name="Submissions S."/>
        </authorList>
    </citation>
    <scope>NUCLEOTIDE SEQUENCE [LARGE SCALE GENOMIC DNA]</scope>
    <source>
        <strain evidence="10">S7</strain>
    </source>
</reference>
<keyword evidence="10" id="KW-1185">Reference proteome</keyword>
<evidence type="ECO:0000313" key="10">
    <source>
        <dbReference type="Proteomes" id="UP000198892"/>
    </source>
</evidence>
<protein>
    <submittedName>
        <fullName evidence="9">Raffinose/stachyose/melibiose transport system permease protein</fullName>
    </submittedName>
</protein>
<proteinExistence type="inferred from homology"/>
<dbReference type="RefSeq" id="WP_093334660.1">
    <property type="nucleotide sequence ID" value="NZ_FOXD01000001.1"/>
</dbReference>
<comment type="similarity">
    <text evidence="7">Belongs to the binding-protein-dependent transport system permease family.</text>
</comment>
<feature type="transmembrane region" description="Helical" evidence="7">
    <location>
        <begin position="136"/>
        <end position="158"/>
    </location>
</feature>
<feature type="transmembrane region" description="Helical" evidence="7">
    <location>
        <begin position="237"/>
        <end position="258"/>
    </location>
</feature>
<dbReference type="STRING" id="1884432.SAMN05518683_10171"/>
<feature type="transmembrane region" description="Helical" evidence="7">
    <location>
        <begin position="71"/>
        <end position="92"/>
    </location>
</feature>
<dbReference type="Pfam" id="PF00528">
    <property type="entry name" value="BPD_transp_1"/>
    <property type="match status" value="1"/>
</dbReference>
<accession>A0A1I5L1Y5</accession>
<gene>
    <name evidence="9" type="ORF">SAMN05518683_10171</name>
</gene>
<dbReference type="GO" id="GO:0005886">
    <property type="term" value="C:plasma membrane"/>
    <property type="evidence" value="ECO:0007669"/>
    <property type="project" value="UniProtKB-SubCell"/>
</dbReference>
<dbReference type="PROSITE" id="PS50928">
    <property type="entry name" value="ABC_TM1"/>
    <property type="match status" value="1"/>
</dbReference>
<feature type="transmembrane region" description="Helical" evidence="7">
    <location>
        <begin position="104"/>
        <end position="124"/>
    </location>
</feature>
<evidence type="ECO:0000256" key="5">
    <source>
        <dbReference type="ARBA" id="ARBA00022989"/>
    </source>
</evidence>
<evidence type="ECO:0000256" key="7">
    <source>
        <dbReference type="RuleBase" id="RU363032"/>
    </source>
</evidence>
<dbReference type="SUPFAM" id="SSF161098">
    <property type="entry name" value="MetI-like"/>
    <property type="match status" value="1"/>
</dbReference>
<dbReference type="PANTHER" id="PTHR43744">
    <property type="entry name" value="ABC TRANSPORTER PERMEASE PROTEIN MG189-RELATED-RELATED"/>
    <property type="match status" value="1"/>
</dbReference>
<dbReference type="GO" id="GO:0055085">
    <property type="term" value="P:transmembrane transport"/>
    <property type="evidence" value="ECO:0007669"/>
    <property type="project" value="InterPro"/>
</dbReference>
<keyword evidence="2 7" id="KW-0813">Transport</keyword>
<dbReference type="InterPro" id="IPR000515">
    <property type="entry name" value="MetI-like"/>
</dbReference>